<dbReference type="InterPro" id="IPR023187">
    <property type="entry name" value="Tscrpt_reg_MarR-type_CS"/>
</dbReference>
<dbReference type="SMART" id="SM00347">
    <property type="entry name" value="HTH_MARR"/>
    <property type="match status" value="1"/>
</dbReference>
<reference evidence="6 8" key="3">
    <citation type="submission" date="2018-08" db="EMBL/GenBank/DDBJ databases">
        <title>Vibrio harveyi strains pathogenic to white snook Centropomus viridis Lockington (1877) and potential probiotic bacteria.</title>
        <authorList>
            <person name="Soto-Rodriguez S."/>
            <person name="Gomez-Gil B."/>
            <person name="Lozano-Olvera R."/>
        </authorList>
    </citation>
    <scope>NUCLEOTIDE SEQUENCE [LARGE SCALE GENOMIC DNA]</scope>
    <source>
        <strain evidence="6 8">CAIM 1508</strain>
    </source>
</reference>
<dbReference type="GO" id="GO:0003700">
    <property type="term" value="F:DNA-binding transcription factor activity"/>
    <property type="evidence" value="ECO:0007669"/>
    <property type="project" value="InterPro"/>
</dbReference>
<dbReference type="Proteomes" id="UP000253437">
    <property type="component" value="Unassembled WGS sequence"/>
</dbReference>
<protein>
    <submittedName>
        <fullName evidence="6">MarR family transcriptional regulator</fullName>
    </submittedName>
</protein>
<evidence type="ECO:0000313" key="8">
    <source>
        <dbReference type="Proteomes" id="UP000253437"/>
    </source>
</evidence>
<dbReference type="Pfam" id="PF01047">
    <property type="entry name" value="MarR"/>
    <property type="match status" value="1"/>
</dbReference>
<keyword evidence="3" id="KW-0804">Transcription</keyword>
<dbReference type="EMBL" id="QOUW02000085">
    <property type="protein sequence ID" value="RIW09391.1"/>
    <property type="molecule type" value="Genomic_DNA"/>
</dbReference>
<dbReference type="EMBL" id="CP014038">
    <property type="protein sequence ID" value="AMF99269.1"/>
    <property type="molecule type" value="Genomic_DNA"/>
</dbReference>
<dbReference type="InterPro" id="IPR036388">
    <property type="entry name" value="WH-like_DNA-bd_sf"/>
</dbReference>
<evidence type="ECO:0000256" key="3">
    <source>
        <dbReference type="ARBA" id="ARBA00023163"/>
    </source>
</evidence>
<dbReference type="RefSeq" id="WP_017188109.1">
    <property type="nucleotide sequence ID" value="NZ_BGNF01000048.1"/>
</dbReference>
<dbReference type="PANTHER" id="PTHR35790:SF4">
    <property type="entry name" value="HTH-TYPE TRANSCRIPTIONAL REGULATOR PCHR"/>
    <property type="match status" value="1"/>
</dbReference>
<gene>
    <name evidence="5" type="ORF">AL538_16800</name>
    <name evidence="6" type="ORF">DS957_018580</name>
</gene>
<proteinExistence type="predicted"/>
<evidence type="ECO:0000313" key="5">
    <source>
        <dbReference type="EMBL" id="AMF99269.1"/>
    </source>
</evidence>
<dbReference type="SUPFAM" id="SSF46785">
    <property type="entry name" value="Winged helix' DNA-binding domain"/>
    <property type="match status" value="1"/>
</dbReference>
<dbReference type="PROSITE" id="PS01117">
    <property type="entry name" value="HTH_MARR_1"/>
    <property type="match status" value="1"/>
</dbReference>
<dbReference type="KEGG" id="vhr:AL538_16800"/>
<keyword evidence="1" id="KW-0805">Transcription regulation</keyword>
<dbReference type="PRINTS" id="PR00598">
    <property type="entry name" value="HTHMARR"/>
</dbReference>
<dbReference type="OrthoDB" id="6196575at2"/>
<dbReference type="InterPro" id="IPR052067">
    <property type="entry name" value="Metal_resp_HTH_trans_reg"/>
</dbReference>
<dbReference type="AlphaFoldDB" id="A0A2S0SA02"/>
<reference evidence="5" key="2">
    <citation type="submission" date="2018-01" db="EMBL/GenBank/DDBJ databases">
        <title>FDA dAtabase for Regulatory Grade micrObial Sequences (FDA-ARGOS): Supporting development and validation of Infectious Disease Dx tests.</title>
        <authorList>
            <person name="Hoffmann M."/>
            <person name="Allard M."/>
            <person name="Evans P."/>
            <person name="Brown E."/>
            <person name="Tallon L."/>
            <person name="Sadzewicz L."/>
            <person name="Sengamalay N."/>
            <person name="Ott S."/>
            <person name="Godinez A."/>
            <person name="Nagaraj S."/>
            <person name="Vyas G."/>
            <person name="Aluvathingal J."/>
            <person name="Nadendla S."/>
            <person name="Geyer C."/>
            <person name="Sichtig H."/>
        </authorList>
    </citation>
    <scope>NUCLEOTIDE SEQUENCE</scope>
    <source>
        <strain evidence="5">FDAARGOS_107</strain>
    </source>
</reference>
<keyword evidence="7" id="KW-1185">Reference proteome</keyword>
<evidence type="ECO:0000313" key="6">
    <source>
        <dbReference type="EMBL" id="RIW09391.1"/>
    </source>
</evidence>
<evidence type="ECO:0000256" key="2">
    <source>
        <dbReference type="ARBA" id="ARBA00023125"/>
    </source>
</evidence>
<name>A0A2S0SA02_VIBHA</name>
<feature type="domain" description="HTH marR-type" evidence="4">
    <location>
        <begin position="7"/>
        <end position="137"/>
    </location>
</feature>
<dbReference type="Proteomes" id="UP000067422">
    <property type="component" value="Chromosome 1"/>
</dbReference>
<dbReference type="InterPro" id="IPR036390">
    <property type="entry name" value="WH_DNA-bd_sf"/>
</dbReference>
<keyword evidence="2" id="KW-0238">DNA-binding</keyword>
<dbReference type="InterPro" id="IPR000835">
    <property type="entry name" value="HTH_MarR-typ"/>
</dbReference>
<evidence type="ECO:0000256" key="1">
    <source>
        <dbReference type="ARBA" id="ARBA00023015"/>
    </source>
</evidence>
<organism evidence="6 8">
    <name type="scientific">Vibrio harveyi</name>
    <name type="common">Beneckea harveyi</name>
    <dbReference type="NCBI Taxonomy" id="669"/>
    <lineage>
        <taxon>Bacteria</taxon>
        <taxon>Pseudomonadati</taxon>
        <taxon>Pseudomonadota</taxon>
        <taxon>Gammaproteobacteria</taxon>
        <taxon>Vibrionales</taxon>
        <taxon>Vibrionaceae</taxon>
        <taxon>Vibrio</taxon>
    </lineage>
</organism>
<evidence type="ECO:0000259" key="4">
    <source>
        <dbReference type="PROSITE" id="PS50995"/>
    </source>
</evidence>
<evidence type="ECO:0000313" key="7">
    <source>
        <dbReference type="Proteomes" id="UP000067422"/>
    </source>
</evidence>
<dbReference type="PROSITE" id="PS50995">
    <property type="entry name" value="HTH_MARR_2"/>
    <property type="match status" value="1"/>
</dbReference>
<dbReference type="Gene3D" id="1.10.10.10">
    <property type="entry name" value="Winged helix-like DNA-binding domain superfamily/Winged helix DNA-binding domain"/>
    <property type="match status" value="1"/>
</dbReference>
<accession>A0A2S0SA02</accession>
<dbReference type="GO" id="GO:0003677">
    <property type="term" value="F:DNA binding"/>
    <property type="evidence" value="ECO:0007669"/>
    <property type="project" value="UniProtKB-KW"/>
</dbReference>
<sequence length="145" mass="16324">MSNPKSLDNLFQLVHALKRQLHEQIEQLELPIAPMHVRVIKIISKQSPCTAMDVVNFLNRDKAQVTRLIKTLIEEGFIEKTPNPDDKRSQCLLTTEKGNDVLAKIKTVDAKIFQKMTLDVSDDDLAAFQITAGKLADNLAKKDSK</sequence>
<dbReference type="PANTHER" id="PTHR35790">
    <property type="entry name" value="HTH-TYPE TRANSCRIPTIONAL REGULATOR PCHR"/>
    <property type="match status" value="1"/>
</dbReference>
<reference evidence="7" key="1">
    <citation type="submission" date="2015-12" db="EMBL/GenBank/DDBJ databases">
        <title>FDA dAtabase for Regulatory Grade micrObial Sequences (FDA-ARGOS): Supporting development and validation of Infectious Disease Dx tests.</title>
        <authorList>
            <person name="Hoffmann M."/>
            <person name="Allard M."/>
            <person name="Evans P."/>
            <person name="Brown E."/>
            <person name="Tallon L.J."/>
            <person name="Sadzewicz L."/>
            <person name="Sengamalay N."/>
            <person name="Ott S."/>
            <person name="Godinez A."/>
            <person name="Nagaraj S."/>
            <person name="Vyas G."/>
            <person name="Aluvathingal J."/>
            <person name="Nadendla S."/>
            <person name="Geyer C."/>
            <person name="Sichtig H."/>
        </authorList>
    </citation>
    <scope>NUCLEOTIDE SEQUENCE [LARGE SCALE GENOMIC DNA]</scope>
    <source>
        <strain evidence="7">ATCC 43516</strain>
    </source>
</reference>